<feature type="compositionally biased region" description="Basic and acidic residues" evidence="1">
    <location>
        <begin position="42"/>
        <end position="51"/>
    </location>
</feature>
<protein>
    <submittedName>
        <fullName evidence="3">Uncharacterized protein</fullName>
    </submittedName>
</protein>
<sequence length="127" mass="13314">MNAESALDGRVFGALSISPFLGTALTAAGTRPRTKARRAVAAHKDAADGDARSAISSGKESGSRVQRPASSATLRYHSVRTSWTPKLDELKPGLVSQGNPQSPTGKREEHLKPDLAMRCLAKPGHGG</sequence>
<comment type="caution">
    <text evidence="3">The sequence shown here is derived from an EMBL/GenBank/DDBJ whole genome shotgun (WGS) entry which is preliminary data.</text>
</comment>
<keyword evidence="2" id="KW-1133">Transmembrane helix</keyword>
<keyword evidence="2" id="KW-0812">Transmembrane</keyword>
<reference evidence="3 4" key="1">
    <citation type="submission" date="2017-03" db="EMBL/GenBank/DDBJ databases">
        <title>Genomes of endolithic fungi from Antarctica.</title>
        <authorList>
            <person name="Coleine C."/>
            <person name="Masonjones S."/>
            <person name="Stajich J.E."/>
        </authorList>
    </citation>
    <scope>NUCLEOTIDE SEQUENCE [LARGE SCALE GENOMIC DNA]</scope>
    <source>
        <strain evidence="3 4">CCFEE 5311</strain>
    </source>
</reference>
<feature type="region of interest" description="Disordered" evidence="1">
    <location>
        <begin position="29"/>
        <end position="127"/>
    </location>
</feature>
<evidence type="ECO:0000256" key="2">
    <source>
        <dbReference type="SAM" id="Phobius"/>
    </source>
</evidence>
<feature type="compositionally biased region" description="Basic residues" evidence="1">
    <location>
        <begin position="32"/>
        <end position="41"/>
    </location>
</feature>
<feature type="compositionally biased region" description="Basic and acidic residues" evidence="1">
    <location>
        <begin position="105"/>
        <end position="115"/>
    </location>
</feature>
<evidence type="ECO:0000313" key="3">
    <source>
        <dbReference type="EMBL" id="TKA36312.1"/>
    </source>
</evidence>
<dbReference type="Proteomes" id="UP000310066">
    <property type="component" value="Unassembled WGS sequence"/>
</dbReference>
<accession>A0A4U0UM59</accession>
<organism evidence="3 4">
    <name type="scientific">Friedmanniomyces endolithicus</name>
    <dbReference type="NCBI Taxonomy" id="329885"/>
    <lineage>
        <taxon>Eukaryota</taxon>
        <taxon>Fungi</taxon>
        <taxon>Dikarya</taxon>
        <taxon>Ascomycota</taxon>
        <taxon>Pezizomycotina</taxon>
        <taxon>Dothideomycetes</taxon>
        <taxon>Dothideomycetidae</taxon>
        <taxon>Mycosphaerellales</taxon>
        <taxon>Teratosphaeriaceae</taxon>
        <taxon>Friedmanniomyces</taxon>
    </lineage>
</organism>
<evidence type="ECO:0000256" key="1">
    <source>
        <dbReference type="SAM" id="MobiDB-lite"/>
    </source>
</evidence>
<evidence type="ECO:0000313" key="4">
    <source>
        <dbReference type="Proteomes" id="UP000310066"/>
    </source>
</evidence>
<name>A0A4U0UM59_9PEZI</name>
<keyword evidence="2" id="KW-0472">Membrane</keyword>
<proteinExistence type="predicted"/>
<feature type="transmembrane region" description="Helical" evidence="2">
    <location>
        <begin position="12"/>
        <end position="30"/>
    </location>
</feature>
<dbReference type="AlphaFoldDB" id="A0A4U0UM59"/>
<dbReference type="EMBL" id="NAJP01000061">
    <property type="protein sequence ID" value="TKA36312.1"/>
    <property type="molecule type" value="Genomic_DNA"/>
</dbReference>
<feature type="compositionally biased region" description="Polar residues" evidence="1">
    <location>
        <begin position="54"/>
        <end position="84"/>
    </location>
</feature>
<gene>
    <name evidence="3" type="ORF">B0A54_13246</name>
</gene>